<feature type="compositionally biased region" description="Low complexity" evidence="1">
    <location>
        <begin position="68"/>
        <end position="89"/>
    </location>
</feature>
<feature type="compositionally biased region" description="Low complexity" evidence="1">
    <location>
        <begin position="20"/>
        <end position="33"/>
    </location>
</feature>
<dbReference type="AlphaFoldDB" id="A0A2S6BTX3"/>
<organism evidence="2 3">
    <name type="scientific">Cercospora berteroae</name>
    <dbReference type="NCBI Taxonomy" id="357750"/>
    <lineage>
        <taxon>Eukaryota</taxon>
        <taxon>Fungi</taxon>
        <taxon>Dikarya</taxon>
        <taxon>Ascomycota</taxon>
        <taxon>Pezizomycotina</taxon>
        <taxon>Dothideomycetes</taxon>
        <taxon>Dothideomycetidae</taxon>
        <taxon>Mycosphaerellales</taxon>
        <taxon>Mycosphaerellaceae</taxon>
        <taxon>Cercospora</taxon>
    </lineage>
</organism>
<feature type="region of interest" description="Disordered" evidence="1">
    <location>
        <begin position="116"/>
        <end position="135"/>
    </location>
</feature>
<accession>A0A2S6BTX3</accession>
<keyword evidence="3" id="KW-1185">Reference proteome</keyword>
<dbReference type="Proteomes" id="UP000237631">
    <property type="component" value="Unassembled WGS sequence"/>
</dbReference>
<protein>
    <submittedName>
        <fullName evidence="2">Uncharacterized protein</fullName>
    </submittedName>
</protein>
<feature type="compositionally biased region" description="Low complexity" evidence="1">
    <location>
        <begin position="42"/>
        <end position="58"/>
    </location>
</feature>
<evidence type="ECO:0000256" key="1">
    <source>
        <dbReference type="SAM" id="MobiDB-lite"/>
    </source>
</evidence>
<evidence type="ECO:0000313" key="3">
    <source>
        <dbReference type="Proteomes" id="UP000237631"/>
    </source>
</evidence>
<evidence type="ECO:0000313" key="2">
    <source>
        <dbReference type="EMBL" id="PPJ50928.1"/>
    </source>
</evidence>
<comment type="caution">
    <text evidence="2">The sequence shown here is derived from an EMBL/GenBank/DDBJ whole genome shotgun (WGS) entry which is preliminary data.</text>
</comment>
<reference evidence="3" key="1">
    <citation type="journal article" date="2017" name="bioRxiv">
        <title>Conservation of a gene cluster reveals novel cercosporin biosynthetic mechanisms and extends production to the genus Colletotrichum.</title>
        <authorList>
            <person name="de Jonge R."/>
            <person name="Ebert M.K."/>
            <person name="Huitt-Roehl C.R."/>
            <person name="Pal P."/>
            <person name="Suttle J.C."/>
            <person name="Spanner R.E."/>
            <person name="Neubauer J.D."/>
            <person name="Jurick W.M.II."/>
            <person name="Stott K.A."/>
            <person name="Secor G.A."/>
            <person name="Thomma B.P.H.J."/>
            <person name="Van de Peer Y."/>
            <person name="Townsend C.A."/>
            <person name="Bolton M.D."/>
        </authorList>
    </citation>
    <scope>NUCLEOTIDE SEQUENCE [LARGE SCALE GENOMIC DNA]</scope>
    <source>
        <strain evidence="3">CBS538.71</strain>
    </source>
</reference>
<gene>
    <name evidence="2" type="ORF">CBER1_06535</name>
</gene>
<dbReference type="EMBL" id="PNEN01001771">
    <property type="protein sequence ID" value="PPJ50928.1"/>
    <property type="molecule type" value="Genomic_DNA"/>
</dbReference>
<sequence>MEFLVRKIESNLHKSGMADTTTPVEPTTSTYATKHLLHPALQSDSASSTYSQKSSASSTRREFTSFLSRSNSSAKKSNNSSRATSTASKRSTREFVSSMSAYPWVTGSSENGLISSAASSVRSKGEKKRSEKVKKDEEVWHWTFPCLSGCV</sequence>
<name>A0A2S6BTX3_9PEZI</name>
<proteinExistence type="predicted"/>
<feature type="region of interest" description="Disordered" evidence="1">
    <location>
        <begin position="9"/>
        <end position="95"/>
    </location>
</feature>